<evidence type="ECO:0000259" key="2">
    <source>
        <dbReference type="PROSITE" id="PS51462"/>
    </source>
</evidence>
<evidence type="ECO:0000313" key="3">
    <source>
        <dbReference type="EMBL" id="MCC2243463.1"/>
    </source>
</evidence>
<dbReference type="PROSITE" id="PS51462">
    <property type="entry name" value="NUDIX"/>
    <property type="match status" value="1"/>
</dbReference>
<sequence length="219" mass="25011">MQRTILSQLMMQVLGSAARVNGEGTYTDSRDHGKQFSVGRLGNFDKSEETKMTESKILLVLDKKDYEDGMPVFERKCVRAIIEKNGKIAVQRGRAGDCKILGGGMDGEEDFETALSREVLEEGGLILCPGSMQLLGEIEEKRRDLFETDKIYHCHTYFFACTVEERMTEPHMTESEKAKGYHLEWMTPEEIVKANESFSKEPWIYRDTAFIKMLMEGNL</sequence>
<dbReference type="Pfam" id="PF00293">
    <property type="entry name" value="NUDIX"/>
    <property type="match status" value="1"/>
</dbReference>
<dbReference type="InterPro" id="IPR000086">
    <property type="entry name" value="NUDIX_hydrolase_dom"/>
</dbReference>
<dbReference type="GO" id="GO:0016787">
    <property type="term" value="F:hydrolase activity"/>
    <property type="evidence" value="ECO:0007669"/>
    <property type="project" value="UniProtKB-KW"/>
</dbReference>
<dbReference type="RefSeq" id="WP_227710855.1">
    <property type="nucleotide sequence ID" value="NZ_JAJEQW010000022.1"/>
</dbReference>
<organism evidence="3 4">
    <name type="scientific">Roseburia amylophila</name>
    <dbReference type="NCBI Taxonomy" id="2981794"/>
    <lineage>
        <taxon>Bacteria</taxon>
        <taxon>Bacillati</taxon>
        <taxon>Bacillota</taxon>
        <taxon>Clostridia</taxon>
        <taxon>Lachnospirales</taxon>
        <taxon>Lachnospiraceae</taxon>
        <taxon>Roseburia</taxon>
    </lineage>
</organism>
<dbReference type="EMBL" id="JAJEQW010000022">
    <property type="protein sequence ID" value="MCC2243463.1"/>
    <property type="molecule type" value="Genomic_DNA"/>
</dbReference>
<name>A0AAW4WHL2_9FIRM</name>
<evidence type="ECO:0000313" key="4">
    <source>
        <dbReference type="Proteomes" id="UP001198893"/>
    </source>
</evidence>
<protein>
    <submittedName>
        <fullName evidence="3">NUDIX domain-containing protein</fullName>
    </submittedName>
</protein>
<comment type="caution">
    <text evidence="3">The sequence shown here is derived from an EMBL/GenBank/DDBJ whole genome shotgun (WGS) entry which is preliminary data.</text>
</comment>
<dbReference type="SUPFAM" id="SSF55811">
    <property type="entry name" value="Nudix"/>
    <property type="match status" value="1"/>
</dbReference>
<dbReference type="Proteomes" id="UP001198893">
    <property type="component" value="Unassembled WGS sequence"/>
</dbReference>
<proteinExistence type="predicted"/>
<accession>A0AAW4WHL2</accession>
<feature type="domain" description="Nudix hydrolase" evidence="2">
    <location>
        <begin position="73"/>
        <end position="211"/>
    </location>
</feature>
<keyword evidence="1" id="KW-0378">Hydrolase</keyword>
<dbReference type="Gene3D" id="3.90.79.10">
    <property type="entry name" value="Nucleoside Triphosphate Pyrophosphohydrolase"/>
    <property type="match status" value="1"/>
</dbReference>
<reference evidence="3" key="1">
    <citation type="submission" date="2021-10" db="EMBL/GenBank/DDBJ databases">
        <title>Anaerobic single-cell dispensing facilitates the cultivation of human gut bacteria.</title>
        <authorList>
            <person name="Afrizal A."/>
        </authorList>
    </citation>
    <scope>NUCLEOTIDE SEQUENCE</scope>
    <source>
        <strain evidence="3">CLA-AA-H204</strain>
    </source>
</reference>
<dbReference type="InterPro" id="IPR015797">
    <property type="entry name" value="NUDIX_hydrolase-like_dom_sf"/>
</dbReference>
<dbReference type="InterPro" id="IPR020084">
    <property type="entry name" value="NUDIX_hydrolase_CS"/>
</dbReference>
<dbReference type="PROSITE" id="PS00893">
    <property type="entry name" value="NUDIX_BOX"/>
    <property type="match status" value="1"/>
</dbReference>
<gene>
    <name evidence="3" type="ORF">LKD47_14365</name>
</gene>
<evidence type="ECO:0000256" key="1">
    <source>
        <dbReference type="ARBA" id="ARBA00022801"/>
    </source>
</evidence>
<dbReference type="AlphaFoldDB" id="A0AAW4WHL2"/>